<keyword evidence="4" id="KW-1185">Reference proteome</keyword>
<dbReference type="Proteomes" id="UP001228113">
    <property type="component" value="Chromosome"/>
</dbReference>
<proteinExistence type="predicted"/>
<evidence type="ECO:0000256" key="1">
    <source>
        <dbReference type="SAM" id="MobiDB-lite"/>
    </source>
</evidence>
<dbReference type="Pfam" id="PF07813">
    <property type="entry name" value="LTXXQ"/>
    <property type="match status" value="1"/>
</dbReference>
<accession>A0AA48GR81</accession>
<dbReference type="AlphaFoldDB" id="A0AA48GR81"/>
<evidence type="ECO:0000313" key="4">
    <source>
        <dbReference type="Proteomes" id="UP001228113"/>
    </source>
</evidence>
<protein>
    <recommendedName>
        <fullName evidence="5">Periplasmic heavy metal sensor</fullName>
    </recommendedName>
</protein>
<reference evidence="3" key="1">
    <citation type="journal article" date="2023" name="Int. J. Syst. Evol. Microbiol.">
        <title>Mesoterricola silvestris gen. nov., sp. nov., Mesoterricola sediminis sp. nov., Geothrix oryzae sp. nov., Geothrix edaphica sp. nov., Geothrix rubra sp. nov., and Geothrix limicola sp. nov., six novel members of Acidobacteriota isolated from soils.</title>
        <authorList>
            <person name="Itoh H."/>
            <person name="Sugisawa Y."/>
            <person name="Mise K."/>
            <person name="Xu Z."/>
            <person name="Kuniyasu M."/>
            <person name="Ushijima N."/>
            <person name="Kawano K."/>
            <person name="Kobayashi E."/>
            <person name="Shiratori Y."/>
            <person name="Masuda Y."/>
            <person name="Senoo K."/>
        </authorList>
    </citation>
    <scope>NUCLEOTIDE SEQUENCE</scope>
    <source>
        <strain evidence="3">W786</strain>
    </source>
</reference>
<feature type="chain" id="PRO_5041325765" description="Periplasmic heavy metal sensor" evidence="2">
    <location>
        <begin position="21"/>
        <end position="178"/>
    </location>
</feature>
<dbReference type="EMBL" id="AP027081">
    <property type="protein sequence ID" value="BDU76119.1"/>
    <property type="molecule type" value="Genomic_DNA"/>
</dbReference>
<feature type="compositionally biased region" description="Gly residues" evidence="1">
    <location>
        <begin position="35"/>
        <end position="57"/>
    </location>
</feature>
<evidence type="ECO:0008006" key="5">
    <source>
        <dbReference type="Google" id="ProtNLM"/>
    </source>
</evidence>
<organism evidence="3 4">
    <name type="scientific">Mesoterricola sediminis</name>
    <dbReference type="NCBI Taxonomy" id="2927980"/>
    <lineage>
        <taxon>Bacteria</taxon>
        <taxon>Pseudomonadati</taxon>
        <taxon>Acidobacteriota</taxon>
        <taxon>Holophagae</taxon>
        <taxon>Holophagales</taxon>
        <taxon>Holophagaceae</taxon>
        <taxon>Mesoterricola</taxon>
    </lineage>
</organism>
<keyword evidence="2" id="KW-0732">Signal</keyword>
<sequence length="178" mass="18936">MFRSVLPCLALLALPLAAQAPGFPPQGGRPDLEGPGPGGPGDRGPGHPGDPRGGMRPGGFDLPLHALGLTPEQAKAVKGLLDQGREADRPLHQALWAQEEALRTAAGDPAVPEAQLRALHTAAADARFRLLLAQRARTRDLLALLTPEQRATWKRIQDKQAQARAAQRALAEELPPPR</sequence>
<gene>
    <name evidence="3" type="ORF">METESE_10770</name>
</gene>
<name>A0AA48GR81_9BACT</name>
<dbReference type="RefSeq" id="WP_243334643.1">
    <property type="nucleotide sequence ID" value="NZ_AP027081.1"/>
</dbReference>
<dbReference type="Gene3D" id="1.20.120.1490">
    <property type="match status" value="1"/>
</dbReference>
<evidence type="ECO:0000313" key="3">
    <source>
        <dbReference type="EMBL" id="BDU76119.1"/>
    </source>
</evidence>
<dbReference type="InterPro" id="IPR012899">
    <property type="entry name" value="LTXXQ"/>
</dbReference>
<feature type="signal peptide" evidence="2">
    <location>
        <begin position="1"/>
        <end position="20"/>
    </location>
</feature>
<evidence type="ECO:0000256" key="2">
    <source>
        <dbReference type="SAM" id="SignalP"/>
    </source>
</evidence>
<dbReference type="KEGG" id="msea:METESE_10770"/>
<feature type="region of interest" description="Disordered" evidence="1">
    <location>
        <begin position="22"/>
        <end position="64"/>
    </location>
</feature>